<feature type="domain" description="T6SS Phospholipase effector Tle1-like catalytic" evidence="2">
    <location>
        <begin position="100"/>
        <end position="397"/>
    </location>
</feature>
<dbReference type="PANTHER" id="PTHR33840:SF1">
    <property type="entry name" value="TLE1 PHOSPHOLIPASE DOMAIN-CONTAINING PROTEIN"/>
    <property type="match status" value="1"/>
</dbReference>
<feature type="coiled-coil region" evidence="1">
    <location>
        <begin position="530"/>
        <end position="557"/>
    </location>
</feature>
<dbReference type="EMBL" id="JACJIS010000001">
    <property type="protein sequence ID" value="MBA9072987.1"/>
    <property type="molecule type" value="Genomic_DNA"/>
</dbReference>
<gene>
    <name evidence="3" type="ORF">GGR22_001113</name>
</gene>
<comment type="caution">
    <text evidence="3">The sequence shown here is derived from an EMBL/GenBank/DDBJ whole genome shotgun (WGS) entry which is preliminary data.</text>
</comment>
<accession>A0ABR6DMS1</accession>
<protein>
    <recommendedName>
        <fullName evidence="2">T6SS Phospholipase effector Tle1-like catalytic domain-containing protein</fullName>
    </recommendedName>
</protein>
<evidence type="ECO:0000313" key="4">
    <source>
        <dbReference type="Proteomes" id="UP000555003"/>
    </source>
</evidence>
<dbReference type="InterPro" id="IPR018712">
    <property type="entry name" value="Tle1-like_cat"/>
</dbReference>
<proteinExistence type="predicted"/>
<keyword evidence="1" id="KW-0175">Coiled coil</keyword>
<evidence type="ECO:0000313" key="3">
    <source>
        <dbReference type="EMBL" id="MBA9072987.1"/>
    </source>
</evidence>
<organism evidence="3 4">
    <name type="scientific">Flavobacterium gossypii</name>
    <dbReference type="NCBI Taxonomy" id="1646119"/>
    <lineage>
        <taxon>Bacteria</taxon>
        <taxon>Pseudomonadati</taxon>
        <taxon>Bacteroidota</taxon>
        <taxon>Flavobacteriia</taxon>
        <taxon>Flavobacteriales</taxon>
        <taxon>Flavobacteriaceae</taxon>
        <taxon>Flavobacterium</taxon>
    </lineage>
</organism>
<keyword evidence="4" id="KW-1185">Reference proteome</keyword>
<dbReference type="PANTHER" id="PTHR33840">
    <property type="match status" value="1"/>
</dbReference>
<dbReference type="Proteomes" id="UP000555003">
    <property type="component" value="Unassembled WGS sequence"/>
</dbReference>
<dbReference type="Pfam" id="PF09994">
    <property type="entry name" value="T6SS_Tle1-like_cat"/>
    <property type="match status" value="1"/>
</dbReference>
<evidence type="ECO:0000256" key="1">
    <source>
        <dbReference type="SAM" id="Coils"/>
    </source>
</evidence>
<sequence>MTMGKSFVYNTGESKAPEEELELTFGVFIDGTLNNKTNTELRRKYRNGGVENLTDDQISESVKRDEEAYKKLMKRGVPANPTEYEQYLIGSHRTYMDKMGTDNSYSNDYTNVARMWKYCDKEYRIYVEGMGTDDKQKDSQDGFAFGAGLTGVRAKVRKACEIMSNKINEEKRKGNNRNKVLTKITIDAFGFSRGAASARNFVHEVNVKKEYEPKPFSMPDGYYPINPYSEGMPVRKYRRTIGDADGLEINSEILVEGKLPRMGHLGYSILKNTDITPEELEDITLVVRFVGIYDTVSSYGESGGRLGEYDVNGELKDDGFFKKAATEVVSTHFDDDVEELQLNNLGYFQKMVHFTAKDEHRKNFSLTRIRQIKDRAIEKNLPGVHCDIGGAYETETEYKDEIETSNHKPLWQLKSYMNELIAGGWFKDDQIEINNKFWNFMTSGLVYRKLSGTRYLKKEYSYLPLHFMEEFGKEIMKTKEKSNALIDDLTIQYSVEGHPLLVSAKSYMEGYMKDEIPEWDFVSDEELAKRKQDRINRENLEKMLEEMEKNKIYQEQNSSGFDGQRQYWPTMPPGLGEDPQPQLEQDENIRTTTLEEVVVTAYHPQTLLRKLRNEYFHWSASRDWFGMEPNNDRKRREH</sequence>
<dbReference type="RefSeq" id="WP_182492878.1">
    <property type="nucleotide sequence ID" value="NZ_JACJIS010000001.1"/>
</dbReference>
<evidence type="ECO:0000259" key="2">
    <source>
        <dbReference type="Pfam" id="PF09994"/>
    </source>
</evidence>
<name>A0ABR6DMS1_9FLAO</name>
<reference evidence="3 4" key="1">
    <citation type="submission" date="2020-08" db="EMBL/GenBank/DDBJ databases">
        <title>Genomic Encyclopedia of Type Strains, Phase IV (KMG-IV): sequencing the most valuable type-strain genomes for metagenomic binning, comparative biology and taxonomic classification.</title>
        <authorList>
            <person name="Goeker M."/>
        </authorList>
    </citation>
    <scope>NUCLEOTIDE SEQUENCE [LARGE SCALE GENOMIC DNA]</scope>
    <source>
        <strain evidence="3 4">DSM 100397</strain>
    </source>
</reference>